<feature type="transmembrane region" description="Helical" evidence="6">
    <location>
        <begin position="217"/>
        <end position="242"/>
    </location>
</feature>
<feature type="transmembrane region" description="Helical" evidence="6">
    <location>
        <begin position="355"/>
        <end position="373"/>
    </location>
</feature>
<feature type="transmembrane region" description="Helical" evidence="6">
    <location>
        <begin position="179"/>
        <end position="197"/>
    </location>
</feature>
<dbReference type="InterPro" id="IPR037272">
    <property type="entry name" value="SNS_sf"/>
</dbReference>
<dbReference type="PRINTS" id="PR00176">
    <property type="entry name" value="NANEUSMPORT"/>
</dbReference>
<reference evidence="7 8" key="1">
    <citation type="submission" date="2021-12" db="EMBL/GenBank/DDBJ databases">
        <title>Genome sequencing of bacteria with rrn-lacking chromosome and rrn-plasmid.</title>
        <authorList>
            <person name="Anda M."/>
            <person name="Iwasaki W."/>
        </authorList>
    </citation>
    <scope>NUCLEOTIDE SEQUENCE [LARGE SCALE GENOMIC DNA]</scope>
    <source>
        <strain evidence="7 8">NBRC 15940</strain>
    </source>
</reference>
<dbReference type="InterPro" id="IPR000175">
    <property type="entry name" value="Na/ntran_symport"/>
</dbReference>
<dbReference type="SUPFAM" id="SSF161070">
    <property type="entry name" value="SNF-like"/>
    <property type="match status" value="1"/>
</dbReference>
<evidence type="ECO:0000256" key="4">
    <source>
        <dbReference type="ARBA" id="ARBA00022989"/>
    </source>
</evidence>
<feature type="transmembrane region" description="Helical" evidence="6">
    <location>
        <begin position="148"/>
        <end position="167"/>
    </location>
</feature>
<evidence type="ECO:0000256" key="3">
    <source>
        <dbReference type="ARBA" id="ARBA00022692"/>
    </source>
</evidence>
<evidence type="ECO:0000256" key="2">
    <source>
        <dbReference type="ARBA" id="ARBA00022448"/>
    </source>
</evidence>
<keyword evidence="5 6" id="KW-0472">Membrane</keyword>
<dbReference type="EMBL" id="BQKE01000003">
    <property type="protein sequence ID" value="GJM63649.1"/>
    <property type="molecule type" value="Genomic_DNA"/>
</dbReference>
<keyword evidence="2" id="KW-0813">Transport</keyword>
<comment type="subcellular location">
    <subcellularLocation>
        <location evidence="1">Membrane</location>
        <topology evidence="1">Multi-pass membrane protein</topology>
    </subcellularLocation>
</comment>
<evidence type="ECO:0000313" key="7">
    <source>
        <dbReference type="EMBL" id="GJM63649.1"/>
    </source>
</evidence>
<feature type="transmembrane region" description="Helical" evidence="6">
    <location>
        <begin position="425"/>
        <end position="446"/>
    </location>
</feature>
<feature type="transmembrane region" description="Helical" evidence="6">
    <location>
        <begin position="263"/>
        <end position="284"/>
    </location>
</feature>
<dbReference type="NCBIfam" id="NF037979">
    <property type="entry name" value="Na_transp"/>
    <property type="match status" value="1"/>
</dbReference>
<dbReference type="GO" id="GO:0016020">
    <property type="term" value="C:membrane"/>
    <property type="evidence" value="ECO:0007669"/>
    <property type="project" value="UniProtKB-SubCell"/>
</dbReference>
<dbReference type="PANTHER" id="PTHR42948:SF1">
    <property type="entry name" value="TRANSPORTER"/>
    <property type="match status" value="1"/>
</dbReference>
<feature type="transmembrane region" description="Helical" evidence="6">
    <location>
        <begin position="385"/>
        <end position="404"/>
    </location>
</feature>
<evidence type="ECO:0000256" key="6">
    <source>
        <dbReference type="SAM" id="Phobius"/>
    </source>
</evidence>
<keyword evidence="3 6" id="KW-0812">Transmembrane</keyword>
<gene>
    <name evidence="7" type="ORF">PEDI_42010</name>
</gene>
<feature type="transmembrane region" description="Helical" evidence="6">
    <location>
        <begin position="43"/>
        <end position="64"/>
    </location>
</feature>
<organism evidence="7 8">
    <name type="scientific">Persicobacter diffluens</name>
    <dbReference type="NCBI Taxonomy" id="981"/>
    <lineage>
        <taxon>Bacteria</taxon>
        <taxon>Pseudomonadati</taxon>
        <taxon>Bacteroidota</taxon>
        <taxon>Cytophagia</taxon>
        <taxon>Cytophagales</taxon>
        <taxon>Persicobacteraceae</taxon>
        <taxon>Persicobacter</taxon>
    </lineage>
</organism>
<evidence type="ECO:0000256" key="1">
    <source>
        <dbReference type="ARBA" id="ARBA00004141"/>
    </source>
</evidence>
<dbReference type="RefSeq" id="WP_338238786.1">
    <property type="nucleotide sequence ID" value="NZ_BQKE01000003.1"/>
</dbReference>
<accession>A0AAN4W2F9</accession>
<feature type="transmembrane region" description="Helical" evidence="6">
    <location>
        <begin position="12"/>
        <end position="31"/>
    </location>
</feature>
<dbReference type="AlphaFoldDB" id="A0AAN4W2F9"/>
<evidence type="ECO:0000256" key="5">
    <source>
        <dbReference type="ARBA" id="ARBA00023136"/>
    </source>
</evidence>
<feature type="transmembrane region" description="Helical" evidence="6">
    <location>
        <begin position="466"/>
        <end position="486"/>
    </location>
</feature>
<comment type="caution">
    <text evidence="7">The sequence shown here is derived from an EMBL/GenBank/DDBJ whole genome shotgun (WGS) entry which is preliminary data.</text>
</comment>
<feature type="transmembrane region" description="Helical" evidence="6">
    <location>
        <begin position="318"/>
        <end position="343"/>
    </location>
</feature>
<evidence type="ECO:0000313" key="8">
    <source>
        <dbReference type="Proteomes" id="UP001310022"/>
    </source>
</evidence>
<dbReference type="Pfam" id="PF00209">
    <property type="entry name" value="SNF"/>
    <property type="match status" value="2"/>
</dbReference>
<dbReference type="PANTHER" id="PTHR42948">
    <property type="entry name" value="TRANSPORTER"/>
    <property type="match status" value="1"/>
</dbReference>
<name>A0AAN4W2F9_9BACT</name>
<dbReference type="Proteomes" id="UP001310022">
    <property type="component" value="Unassembled WGS sequence"/>
</dbReference>
<proteinExistence type="predicted"/>
<feature type="transmembrane region" description="Helical" evidence="6">
    <location>
        <begin position="84"/>
        <end position="110"/>
    </location>
</feature>
<dbReference type="PROSITE" id="PS50267">
    <property type="entry name" value="NA_NEUROTRAN_SYMP_3"/>
    <property type="match status" value="1"/>
</dbReference>
<protein>
    <submittedName>
        <fullName evidence="7">Sodium:calcium symporter</fullName>
    </submittedName>
</protein>
<sequence length="499" mass="55773">MTENNQAFSNRWGLILTSLGMAVGAGNLWRFPRLAGQYGGTFIVLWLFFLLIWSIPILMAEFSIGKKYKKNVISSFAATAGQRFSWMGFFILFCTLGIAFYYSVVVAWGIRFWGWSLEYTLNAISYSGPIIYNEQYFSDFWGEVSNSSFTTIGFHAFAIAAGMLVLWKGVQKGLEKASRILIPTLFVLLILIMILALNQENGIQGLNYMFKIRSELFMNPVVWIEALTQSAWSTGAGWGLIMTIASYSKKKEDVSLNIMISGFGNNLASLVCGMAILPSVFALAENPQSAIQLLKSGNQALTFTIIPNLFVKIQGGELLSVLFFSAFTLAAFTSLLTMLEMFLKLITDMGLSRNQALVMVGLLCFIFGTPSAWSLDIFTNQDWVWGVGLILSGIFIMFAVLRVGAEKFKQSYIDPDSDFQFSTRFFKAVVVLNIPMGLALIYWWLSQGYSEYPWFDEAGSWNWLDVYSNATVITQWALVLFLGGILGKYFQGKNKGAVS</sequence>
<keyword evidence="4 6" id="KW-1133">Transmembrane helix</keyword>
<keyword evidence="8" id="KW-1185">Reference proteome</keyword>